<geneLocation type="plasmid" evidence="5">
    <name>unnamed</name>
</geneLocation>
<sequence>MNMLRNLSIGTRLALSFAGVLLLIAFLVVTGWTALSSAQANVGELIGLQAERLRLAAEWHENVLVSSRRALVIVASSDKTLFSRFEQEMKQTAARTPQIQKRFAEIETTSEGSVLQEKLAQARMPYLAQRDQLLAAGRDGNPAAQESDITQFKTVTATYIAAITALFEYEQARSEAMGKEVAMALESTRMNLMATGLGCALLAVVLGWTLARSIVQPLSVVQRCAERIADGDLGAAVPQGGRDEVGRLLAAVAAMQEALRRLVGQIGGCVQSIGHASSEVAAGNQELSQRTEQAAANLQQTASAVEQIAGTMRHSAAAAEQANRLARTACETVGQGGQTMLRVVGTMEMLSQSSQRIGDIVGVIDGIAFQTNILALNAAVEAARAGEHGRGFAVVASEVRALAQRSATAARQIKTLIDESVERVAVGAHEAQVAGQTVEGVVASVSRVSEIVAEITQAAVQQSKGIFEISSAVAHLDHATQQNAALVEESAAAAASLHEQAGTLSRAVQQFRL</sequence>
<dbReference type="Pfam" id="PF00015">
    <property type="entry name" value="MCPsignal"/>
    <property type="match status" value="1"/>
</dbReference>
<dbReference type="SMART" id="SM00283">
    <property type="entry name" value="MA"/>
    <property type="match status" value="1"/>
</dbReference>
<dbReference type="RefSeq" id="WP_322464052.1">
    <property type="nucleotide sequence ID" value="NZ_JAXOJX010000001.1"/>
</dbReference>
<dbReference type="PANTHER" id="PTHR43531:SF5">
    <property type="entry name" value="METHYL-ACCEPTING CHEMOTAXIS PROTEIN III"/>
    <property type="match status" value="1"/>
</dbReference>
<evidence type="ECO:0000313" key="5">
    <source>
        <dbReference type="EMBL" id="MDZ5454952.1"/>
    </source>
</evidence>
<comment type="similarity">
    <text evidence="1">Belongs to the methyl-accepting chemotaxis (MCP) protein family.</text>
</comment>
<gene>
    <name evidence="5" type="ORF">SM757_00045</name>
</gene>
<feature type="domain" description="HAMP" evidence="4">
    <location>
        <begin position="212"/>
        <end position="264"/>
    </location>
</feature>
<dbReference type="EMBL" id="JAXOJX010000001">
    <property type="protein sequence ID" value="MDZ5454952.1"/>
    <property type="molecule type" value="Genomic_DNA"/>
</dbReference>
<dbReference type="PANTHER" id="PTHR43531">
    <property type="entry name" value="PROTEIN ICFG"/>
    <property type="match status" value="1"/>
</dbReference>
<organism evidence="5 6">
    <name type="scientific">Azohydromonas lata</name>
    <dbReference type="NCBI Taxonomy" id="45677"/>
    <lineage>
        <taxon>Bacteria</taxon>
        <taxon>Pseudomonadati</taxon>
        <taxon>Pseudomonadota</taxon>
        <taxon>Betaproteobacteria</taxon>
        <taxon>Burkholderiales</taxon>
        <taxon>Sphaerotilaceae</taxon>
        <taxon>Azohydromonas</taxon>
    </lineage>
</organism>
<evidence type="ECO:0000256" key="1">
    <source>
        <dbReference type="ARBA" id="ARBA00029447"/>
    </source>
</evidence>
<reference evidence="5 6" key="1">
    <citation type="submission" date="2023-11" db="EMBL/GenBank/DDBJ databases">
        <title>Draft genome of Azohydromonas lata strain H1 (DSM1123), a polyhydroxyalkanoate producer.</title>
        <authorList>
            <person name="Traversa D."/>
            <person name="D'Addabbo P."/>
            <person name="Pazzani C."/>
            <person name="Manzari C."/>
            <person name="Chiara M."/>
            <person name="Scrascia M."/>
        </authorList>
    </citation>
    <scope>NUCLEOTIDE SEQUENCE [LARGE SCALE GENOMIC DNA]</scope>
    <source>
        <strain evidence="5 6">H1</strain>
        <plasmid evidence="5">unnamed</plasmid>
    </source>
</reference>
<keyword evidence="5" id="KW-0614">Plasmid</keyword>
<evidence type="ECO:0000256" key="2">
    <source>
        <dbReference type="PROSITE-ProRule" id="PRU00284"/>
    </source>
</evidence>
<evidence type="ECO:0000259" key="3">
    <source>
        <dbReference type="PROSITE" id="PS50111"/>
    </source>
</evidence>
<keyword evidence="2" id="KW-0807">Transducer</keyword>
<dbReference type="Gene3D" id="1.10.287.950">
    <property type="entry name" value="Methyl-accepting chemotaxis protein"/>
    <property type="match status" value="1"/>
</dbReference>
<protein>
    <submittedName>
        <fullName evidence="5">Methyl-accepting chemotaxis protein</fullName>
    </submittedName>
</protein>
<dbReference type="InterPro" id="IPR004089">
    <property type="entry name" value="MCPsignal_dom"/>
</dbReference>
<dbReference type="Pfam" id="PF00672">
    <property type="entry name" value="HAMP"/>
    <property type="match status" value="1"/>
</dbReference>
<keyword evidence="6" id="KW-1185">Reference proteome</keyword>
<proteinExistence type="inferred from homology"/>
<dbReference type="InterPro" id="IPR051310">
    <property type="entry name" value="MCP_chemotaxis"/>
</dbReference>
<dbReference type="InterPro" id="IPR047347">
    <property type="entry name" value="YvaQ-like_sensor"/>
</dbReference>
<comment type="caution">
    <text evidence="5">The sequence shown here is derived from an EMBL/GenBank/DDBJ whole genome shotgun (WGS) entry which is preliminary data.</text>
</comment>
<dbReference type="SUPFAM" id="SSF58104">
    <property type="entry name" value="Methyl-accepting chemotaxis protein (MCP) signaling domain"/>
    <property type="match status" value="1"/>
</dbReference>
<accession>A0ABU5I742</accession>
<dbReference type="InterPro" id="IPR024478">
    <property type="entry name" value="HlyB_4HB_MCP"/>
</dbReference>
<dbReference type="InterPro" id="IPR003660">
    <property type="entry name" value="HAMP_dom"/>
</dbReference>
<dbReference type="PROSITE" id="PS50885">
    <property type="entry name" value="HAMP"/>
    <property type="match status" value="1"/>
</dbReference>
<dbReference type="CDD" id="cd11386">
    <property type="entry name" value="MCP_signal"/>
    <property type="match status" value="1"/>
</dbReference>
<evidence type="ECO:0000259" key="4">
    <source>
        <dbReference type="PROSITE" id="PS50885"/>
    </source>
</evidence>
<dbReference type="PROSITE" id="PS50111">
    <property type="entry name" value="CHEMOTAXIS_TRANSDUC_2"/>
    <property type="match status" value="1"/>
</dbReference>
<feature type="domain" description="Methyl-accepting transducer" evidence="3">
    <location>
        <begin position="269"/>
        <end position="498"/>
    </location>
</feature>
<dbReference type="CDD" id="cd06225">
    <property type="entry name" value="HAMP"/>
    <property type="match status" value="1"/>
</dbReference>
<dbReference type="Pfam" id="PF12729">
    <property type="entry name" value="4HB_MCP_1"/>
    <property type="match status" value="1"/>
</dbReference>
<dbReference type="SMART" id="SM00304">
    <property type="entry name" value="HAMP"/>
    <property type="match status" value="1"/>
</dbReference>
<dbReference type="CDD" id="cd19411">
    <property type="entry name" value="MCP2201-like_sensor"/>
    <property type="match status" value="1"/>
</dbReference>
<evidence type="ECO:0000313" key="6">
    <source>
        <dbReference type="Proteomes" id="UP001293718"/>
    </source>
</evidence>
<name>A0ABU5I742_9BURK</name>
<dbReference type="Proteomes" id="UP001293718">
    <property type="component" value="Unassembled WGS sequence"/>
</dbReference>